<dbReference type="OrthoDB" id="4762412at2"/>
<evidence type="ECO:0000313" key="3">
    <source>
        <dbReference type="Proteomes" id="UP000184611"/>
    </source>
</evidence>
<dbReference type="GO" id="GO:0008253">
    <property type="term" value="F:5'-nucleotidase activity"/>
    <property type="evidence" value="ECO:0007669"/>
    <property type="project" value="TreeGrafter"/>
</dbReference>
<evidence type="ECO:0000313" key="2">
    <source>
        <dbReference type="EMBL" id="SHO72928.1"/>
    </source>
</evidence>
<dbReference type="GO" id="GO:0009166">
    <property type="term" value="P:nucleotide catabolic process"/>
    <property type="evidence" value="ECO:0007669"/>
    <property type="project" value="InterPro"/>
</dbReference>
<dbReference type="EMBL" id="FRYK01000002">
    <property type="protein sequence ID" value="SHO72928.1"/>
    <property type="molecule type" value="Genomic_DNA"/>
</dbReference>
<dbReference type="InterPro" id="IPR008334">
    <property type="entry name" value="5'-Nucleotdase_C"/>
</dbReference>
<dbReference type="SUPFAM" id="SSF55816">
    <property type="entry name" value="5'-nucleotidase (syn. UDP-sugar hydrolase), C-terminal domain"/>
    <property type="match status" value="1"/>
</dbReference>
<dbReference type="PRINTS" id="PR01607">
    <property type="entry name" value="APYRASEFAMLY"/>
</dbReference>
<dbReference type="GO" id="GO:0008768">
    <property type="term" value="F:UDP-sugar diphosphatase activity"/>
    <property type="evidence" value="ECO:0007669"/>
    <property type="project" value="TreeGrafter"/>
</dbReference>
<name>A0A1M7ZVM4_9FLAO</name>
<dbReference type="InterPro" id="IPR006179">
    <property type="entry name" value="5_nucleotidase/apyrase"/>
</dbReference>
<dbReference type="InterPro" id="IPR036907">
    <property type="entry name" value="5'-Nucleotdase_C_sf"/>
</dbReference>
<dbReference type="STRING" id="416016.SAMN05443547_1274"/>
<dbReference type="AlphaFoldDB" id="A0A1M7ZVM4"/>
<dbReference type="Pfam" id="PF02872">
    <property type="entry name" value="5_nucleotid_C"/>
    <property type="match status" value="1"/>
</dbReference>
<feature type="domain" description="5'-Nucleotidase C-terminal" evidence="1">
    <location>
        <begin position="85"/>
        <end position="225"/>
    </location>
</feature>
<dbReference type="Gene3D" id="3.90.780.10">
    <property type="entry name" value="5'-Nucleotidase, C-terminal domain"/>
    <property type="match status" value="1"/>
</dbReference>
<organism evidence="2 3">
    <name type="scientific">Flavobacterium cucumis</name>
    <dbReference type="NCBI Taxonomy" id="416016"/>
    <lineage>
        <taxon>Bacteria</taxon>
        <taxon>Pseudomonadati</taxon>
        <taxon>Bacteroidota</taxon>
        <taxon>Flavobacteriia</taxon>
        <taxon>Flavobacteriales</taxon>
        <taxon>Flavobacteriaceae</taxon>
        <taxon>Flavobacterium</taxon>
    </lineage>
</organism>
<dbReference type="RefSeq" id="WP_143165233.1">
    <property type="nucleotide sequence ID" value="NZ_CBCSEA010000004.1"/>
</dbReference>
<evidence type="ECO:0000259" key="1">
    <source>
        <dbReference type="Pfam" id="PF02872"/>
    </source>
</evidence>
<sequence>MMVNVKKNTISFRFFVILLTFSCFFSCKTNEYTNYKIEGKKIGITAEKGENSQIENYIAPFRANITKDLDNVLAFSPETLDKSKGKWQTSIGNLLAQVVLDLGTPIFEKREKKQIDFCLLNHGGIRAIIPQGNVTTRTAFEVMPFENSLIIVGLKGNKVKEMANYLITEKKPHPLSGIKIFVNKDNLNVNRIEINGKTVKDDVMYYIATSDYLSNGGDNMTFFKESEIKYDMDYKLRNMLIDYFKKVDSIPIITDEKIILE</sequence>
<keyword evidence="3" id="KW-1185">Reference proteome</keyword>
<dbReference type="PANTHER" id="PTHR11575">
    <property type="entry name" value="5'-NUCLEOTIDASE-RELATED"/>
    <property type="match status" value="1"/>
</dbReference>
<proteinExistence type="predicted"/>
<dbReference type="GO" id="GO:0030288">
    <property type="term" value="C:outer membrane-bounded periplasmic space"/>
    <property type="evidence" value="ECO:0007669"/>
    <property type="project" value="TreeGrafter"/>
</dbReference>
<dbReference type="PANTHER" id="PTHR11575:SF24">
    <property type="entry name" value="5'-NUCLEOTIDASE"/>
    <property type="match status" value="1"/>
</dbReference>
<gene>
    <name evidence="2" type="ORF">SAMN05443547_1274</name>
</gene>
<protein>
    <submittedName>
        <fullName evidence="2">5'-nucleotidase, C-terminal domain</fullName>
    </submittedName>
</protein>
<dbReference type="Proteomes" id="UP000184611">
    <property type="component" value="Unassembled WGS sequence"/>
</dbReference>
<accession>A0A1M7ZVM4</accession>
<reference evidence="3" key="1">
    <citation type="submission" date="2016-12" db="EMBL/GenBank/DDBJ databases">
        <authorList>
            <person name="Varghese N."/>
            <person name="Submissions S."/>
        </authorList>
    </citation>
    <scope>NUCLEOTIDE SEQUENCE [LARGE SCALE GENOMIC DNA]</scope>
    <source>
        <strain evidence="3">DSM 18830</strain>
    </source>
</reference>